<dbReference type="KEGG" id="cmv:CMUST_12005"/>
<dbReference type="GO" id="GO:0003700">
    <property type="term" value="F:DNA-binding transcription factor activity"/>
    <property type="evidence" value="ECO:0007669"/>
    <property type="project" value="TreeGrafter"/>
</dbReference>
<dbReference type="InterPro" id="IPR009057">
    <property type="entry name" value="Homeodomain-like_sf"/>
</dbReference>
<name>A0A0G3H6H9_9CORY</name>
<evidence type="ECO:0000259" key="5">
    <source>
        <dbReference type="PROSITE" id="PS50977"/>
    </source>
</evidence>
<accession>A0A0G3H6H9</accession>
<keyword evidence="2 4" id="KW-0238">DNA-binding</keyword>
<feature type="DNA-binding region" description="H-T-H motif" evidence="4">
    <location>
        <begin position="30"/>
        <end position="49"/>
    </location>
</feature>
<protein>
    <submittedName>
        <fullName evidence="6">Transcriptional regulator, TetR family</fullName>
    </submittedName>
</protein>
<dbReference type="InterPro" id="IPR050109">
    <property type="entry name" value="HTH-type_TetR-like_transc_reg"/>
</dbReference>
<dbReference type="EMBL" id="CP011542">
    <property type="protein sequence ID" value="AKK06712.1"/>
    <property type="molecule type" value="Genomic_DNA"/>
</dbReference>
<proteinExistence type="predicted"/>
<reference evidence="7" key="2">
    <citation type="submission" date="2015-05" db="EMBL/GenBank/DDBJ databases">
        <title>Complete genome sequence of Corynebacterium mustelae DSM 45274, isolated from various tissues of a male ferret with lethal sepsis.</title>
        <authorList>
            <person name="Ruckert C."/>
            <person name="Albersmeier A."/>
            <person name="Winkler A."/>
            <person name="Tauch A."/>
        </authorList>
    </citation>
    <scope>NUCLEOTIDE SEQUENCE [LARGE SCALE GENOMIC DNA]</scope>
    <source>
        <strain evidence="7">DSM 45274</strain>
    </source>
</reference>
<dbReference type="Pfam" id="PF00440">
    <property type="entry name" value="TetR_N"/>
    <property type="match status" value="1"/>
</dbReference>
<keyword evidence="7" id="KW-1185">Reference proteome</keyword>
<evidence type="ECO:0000256" key="2">
    <source>
        <dbReference type="ARBA" id="ARBA00023125"/>
    </source>
</evidence>
<evidence type="ECO:0000313" key="7">
    <source>
        <dbReference type="Proteomes" id="UP000035199"/>
    </source>
</evidence>
<dbReference type="AlphaFoldDB" id="A0A0G3H6H9"/>
<dbReference type="SUPFAM" id="SSF46689">
    <property type="entry name" value="Homeodomain-like"/>
    <property type="match status" value="1"/>
</dbReference>
<evidence type="ECO:0000313" key="6">
    <source>
        <dbReference type="EMBL" id="AKK06712.1"/>
    </source>
</evidence>
<keyword evidence="3" id="KW-0804">Transcription</keyword>
<dbReference type="InterPro" id="IPR001647">
    <property type="entry name" value="HTH_TetR"/>
</dbReference>
<evidence type="ECO:0000256" key="1">
    <source>
        <dbReference type="ARBA" id="ARBA00023015"/>
    </source>
</evidence>
<evidence type="ECO:0000256" key="4">
    <source>
        <dbReference type="PROSITE-ProRule" id="PRU00335"/>
    </source>
</evidence>
<dbReference type="PRINTS" id="PR00455">
    <property type="entry name" value="HTHTETR"/>
</dbReference>
<dbReference type="PANTHER" id="PTHR30055">
    <property type="entry name" value="HTH-TYPE TRANSCRIPTIONAL REGULATOR RUTR"/>
    <property type="match status" value="1"/>
</dbReference>
<organism evidence="6 7">
    <name type="scientific">Corynebacterium mustelae</name>
    <dbReference type="NCBI Taxonomy" id="571915"/>
    <lineage>
        <taxon>Bacteria</taxon>
        <taxon>Bacillati</taxon>
        <taxon>Actinomycetota</taxon>
        <taxon>Actinomycetes</taxon>
        <taxon>Mycobacteriales</taxon>
        <taxon>Corynebacteriaceae</taxon>
        <taxon>Corynebacterium</taxon>
    </lineage>
</organism>
<gene>
    <name evidence="6" type="ORF">CMUST_12005</name>
</gene>
<reference evidence="6 7" key="1">
    <citation type="journal article" date="2015" name="Genome Announc.">
        <title>Complete Genome Sequence of the Type Strain Corynebacterium mustelae DSM 45274, Isolated from Various Tissues of a Male Ferret with Lethal Sepsis.</title>
        <authorList>
            <person name="Ruckert C."/>
            <person name="Eimer J."/>
            <person name="Winkler A."/>
            <person name="Tauch A."/>
        </authorList>
    </citation>
    <scope>NUCLEOTIDE SEQUENCE [LARGE SCALE GENOMIC DNA]</scope>
    <source>
        <strain evidence="6 7">DSM 45274</strain>
    </source>
</reference>
<dbReference type="InterPro" id="IPR036271">
    <property type="entry name" value="Tet_transcr_reg_TetR-rel_C_sf"/>
</dbReference>
<evidence type="ECO:0000256" key="3">
    <source>
        <dbReference type="ARBA" id="ARBA00023163"/>
    </source>
</evidence>
<dbReference type="SUPFAM" id="SSF48498">
    <property type="entry name" value="Tetracyclin repressor-like, C-terminal domain"/>
    <property type="match status" value="1"/>
</dbReference>
<dbReference type="PANTHER" id="PTHR30055:SF234">
    <property type="entry name" value="HTH-TYPE TRANSCRIPTIONAL REGULATOR BETI"/>
    <property type="match status" value="1"/>
</dbReference>
<dbReference type="STRING" id="571915.CMUST_12005"/>
<dbReference type="PROSITE" id="PS50977">
    <property type="entry name" value="HTH_TETR_2"/>
    <property type="match status" value="1"/>
</dbReference>
<sequence length="196" mass="21918">MTDMKKLTRRTEILAAALEIIAERGYYGTGMQDIAEAIGIRASSLYNHFSSKHEILATIMTTTMSDLLTQHARAIAGTTSPAEKLSATMAIHLQFHAERRLEIRVTNREISTLQDPDRTLLTQLRRDYVNRWIRIIEDGITAGDFSCPDPKIASYALVDMGMGVANWYRPDGPRSLAELQETYCRMALNAVGVAEI</sequence>
<feature type="domain" description="HTH tetR-type" evidence="5">
    <location>
        <begin position="7"/>
        <end position="67"/>
    </location>
</feature>
<dbReference type="PATRIC" id="fig|571915.4.peg.2563"/>
<dbReference type="GO" id="GO:0000976">
    <property type="term" value="F:transcription cis-regulatory region binding"/>
    <property type="evidence" value="ECO:0007669"/>
    <property type="project" value="TreeGrafter"/>
</dbReference>
<dbReference type="Gene3D" id="1.10.357.10">
    <property type="entry name" value="Tetracycline Repressor, domain 2"/>
    <property type="match status" value="1"/>
</dbReference>
<dbReference type="Proteomes" id="UP000035199">
    <property type="component" value="Chromosome"/>
</dbReference>
<dbReference type="Pfam" id="PF17932">
    <property type="entry name" value="TetR_C_24"/>
    <property type="match status" value="1"/>
</dbReference>
<keyword evidence="1" id="KW-0805">Transcription regulation</keyword>
<dbReference type="InterPro" id="IPR041490">
    <property type="entry name" value="KstR2_TetR_C"/>
</dbReference>